<keyword evidence="12" id="KW-1185">Reference proteome</keyword>
<evidence type="ECO:0000256" key="5">
    <source>
        <dbReference type="ARBA" id="ARBA00014357"/>
    </source>
</evidence>
<dbReference type="InterPro" id="IPR013957">
    <property type="entry name" value="SNRNP27"/>
</dbReference>
<evidence type="ECO:0000313" key="12">
    <source>
        <dbReference type="Proteomes" id="UP000218231"/>
    </source>
</evidence>
<dbReference type="GO" id="GO:0006397">
    <property type="term" value="P:mRNA processing"/>
    <property type="evidence" value="ECO:0007669"/>
    <property type="project" value="UniProtKB-KW"/>
</dbReference>
<evidence type="ECO:0000256" key="3">
    <source>
        <dbReference type="ARBA" id="ARBA00008218"/>
    </source>
</evidence>
<keyword evidence="7" id="KW-0508">mRNA splicing</keyword>
<feature type="domain" description="U4/U6.U5 small nuclear ribonucleoprotein 27kDa protein" evidence="10">
    <location>
        <begin position="135"/>
        <end position="186"/>
    </location>
</feature>
<evidence type="ECO:0000256" key="1">
    <source>
        <dbReference type="ARBA" id="ARBA00003632"/>
    </source>
</evidence>
<dbReference type="Pfam" id="PF08648">
    <property type="entry name" value="SNRNP27"/>
    <property type="match status" value="1"/>
</dbReference>
<comment type="subunit">
    <text evidence="4">Part of a tri-snRNP complex.</text>
</comment>
<sequence length="188" mass="19920">MYPKNSKYVMKEKKEMACGGRISDFCEKVHLHHKWVEAGAAVGVGVGVENVAGVRHLPTAERIGITTAIGKGTGIAGMTNGRGIEGPDPAPDLEVVTGIDVEVAAGRDGTDPGKETETAEDTEPIDAESLVGLEGDVAALMGFTGFSTTKNTKVVGNADGAVKINKQRKYRQYMNRKGGFNRPLDYIA</sequence>
<evidence type="ECO:0000256" key="6">
    <source>
        <dbReference type="ARBA" id="ARBA00022664"/>
    </source>
</evidence>
<evidence type="ECO:0000313" key="11">
    <source>
        <dbReference type="EMBL" id="PAV67694.1"/>
    </source>
</evidence>
<dbReference type="Proteomes" id="UP000218231">
    <property type="component" value="Unassembled WGS sequence"/>
</dbReference>
<dbReference type="AlphaFoldDB" id="A0A2A2K196"/>
<keyword evidence="8" id="KW-0539">Nucleus</keyword>
<evidence type="ECO:0000256" key="4">
    <source>
        <dbReference type="ARBA" id="ARBA00011825"/>
    </source>
</evidence>
<evidence type="ECO:0000256" key="9">
    <source>
        <dbReference type="ARBA" id="ARBA00031864"/>
    </source>
</evidence>
<evidence type="ECO:0000256" key="7">
    <source>
        <dbReference type="ARBA" id="ARBA00023187"/>
    </source>
</evidence>
<comment type="function">
    <text evidence="1">May play a role in mRNA splicing.</text>
</comment>
<proteinExistence type="inferred from homology"/>
<evidence type="ECO:0000256" key="8">
    <source>
        <dbReference type="ARBA" id="ARBA00023242"/>
    </source>
</evidence>
<evidence type="ECO:0000256" key="2">
    <source>
        <dbReference type="ARBA" id="ARBA00004123"/>
    </source>
</evidence>
<dbReference type="STRING" id="2018661.A0A2A2K196"/>
<organism evidence="11 12">
    <name type="scientific">Diploscapter pachys</name>
    <dbReference type="NCBI Taxonomy" id="2018661"/>
    <lineage>
        <taxon>Eukaryota</taxon>
        <taxon>Metazoa</taxon>
        <taxon>Ecdysozoa</taxon>
        <taxon>Nematoda</taxon>
        <taxon>Chromadorea</taxon>
        <taxon>Rhabditida</taxon>
        <taxon>Rhabditina</taxon>
        <taxon>Rhabditomorpha</taxon>
        <taxon>Rhabditoidea</taxon>
        <taxon>Rhabditidae</taxon>
        <taxon>Diploscapter</taxon>
    </lineage>
</organism>
<accession>A0A2A2K196</accession>
<reference evidence="11 12" key="1">
    <citation type="journal article" date="2017" name="Curr. Biol.">
        <title>Genome architecture and evolution of a unichromosomal asexual nematode.</title>
        <authorList>
            <person name="Fradin H."/>
            <person name="Zegar C."/>
            <person name="Gutwein M."/>
            <person name="Lucas J."/>
            <person name="Kovtun M."/>
            <person name="Corcoran D."/>
            <person name="Baugh L.R."/>
            <person name="Kiontke K."/>
            <person name="Gunsalus K."/>
            <person name="Fitch D.H."/>
            <person name="Piano F."/>
        </authorList>
    </citation>
    <scope>NUCLEOTIDE SEQUENCE [LARGE SCALE GENOMIC DNA]</scope>
    <source>
        <strain evidence="11">PF1309</strain>
    </source>
</reference>
<dbReference type="PANTHER" id="PTHR31077:SF1">
    <property type="entry name" value="U4_U6.U5 SMALL NUCLEAR RIBONUCLEOPROTEIN 27 KDA PROTEIN"/>
    <property type="match status" value="1"/>
</dbReference>
<name>A0A2A2K196_9BILA</name>
<keyword evidence="6" id="KW-0507">mRNA processing</keyword>
<comment type="subcellular location">
    <subcellularLocation>
        <location evidence="2">Nucleus</location>
    </subcellularLocation>
</comment>
<evidence type="ECO:0000259" key="10">
    <source>
        <dbReference type="Pfam" id="PF08648"/>
    </source>
</evidence>
<gene>
    <name evidence="11" type="ORF">WR25_04213</name>
</gene>
<dbReference type="OrthoDB" id="21368at2759"/>
<dbReference type="GO" id="GO:0008380">
    <property type="term" value="P:RNA splicing"/>
    <property type="evidence" value="ECO:0007669"/>
    <property type="project" value="UniProtKB-KW"/>
</dbReference>
<comment type="caution">
    <text evidence="11">The sequence shown here is derived from an EMBL/GenBank/DDBJ whole genome shotgun (WGS) entry which is preliminary data.</text>
</comment>
<protein>
    <recommendedName>
        <fullName evidence="5">U4/U6.U5 small nuclear ribonucleoprotein 27 kDa protein</fullName>
    </recommendedName>
    <alternativeName>
        <fullName evidence="9">U4/U6.U5 tri-snRNP-associated protein 3</fullName>
    </alternativeName>
</protein>
<dbReference type="PANTHER" id="PTHR31077">
    <property type="entry name" value="U4/U6.U5 SMALL NUCLEAR RIBONUCLEOPROTEIN 27 KDA PROTEIN"/>
    <property type="match status" value="1"/>
</dbReference>
<dbReference type="EMBL" id="LIAE01009884">
    <property type="protein sequence ID" value="PAV67694.1"/>
    <property type="molecule type" value="Genomic_DNA"/>
</dbReference>
<comment type="similarity">
    <text evidence="3">Belongs to the SNUT3 family.</text>
</comment>
<dbReference type="GO" id="GO:0071011">
    <property type="term" value="C:precatalytic spliceosome"/>
    <property type="evidence" value="ECO:0007669"/>
    <property type="project" value="TreeGrafter"/>
</dbReference>